<evidence type="ECO:0000313" key="2">
    <source>
        <dbReference type="Proteomes" id="UP000316199"/>
    </source>
</evidence>
<name>A0A520S4T8_9GAMM</name>
<dbReference type="InterPro" id="IPR015422">
    <property type="entry name" value="PyrdxlP-dep_Trfase_small"/>
</dbReference>
<accession>A0A520S4T8</accession>
<protein>
    <submittedName>
        <fullName evidence="1">Aminotransferase class I/II-fold pyridoxal phosphate-dependent enzyme</fullName>
    </submittedName>
</protein>
<dbReference type="Gene3D" id="3.90.1150.10">
    <property type="entry name" value="Aspartate Aminotransferase, domain 1"/>
    <property type="match status" value="1"/>
</dbReference>
<dbReference type="InterPro" id="IPR024551">
    <property type="entry name" value="AspAT_Ic"/>
</dbReference>
<dbReference type="SUPFAM" id="SSF53383">
    <property type="entry name" value="PLP-dependent transferases"/>
    <property type="match status" value="1"/>
</dbReference>
<dbReference type="PANTHER" id="PTHR43799">
    <property type="entry name" value="AMINOTRANSFERASE, PUTATIVE-RELATED"/>
    <property type="match status" value="1"/>
</dbReference>
<dbReference type="Gene3D" id="3.40.640.10">
    <property type="entry name" value="Type I PLP-dependent aspartate aminotransferase-like (Major domain)"/>
    <property type="match status" value="1"/>
</dbReference>
<keyword evidence="1" id="KW-0808">Transferase</keyword>
<dbReference type="PANTHER" id="PTHR43799:SF1">
    <property type="entry name" value="ASPARTATE AMINOTRANSFERASE"/>
    <property type="match status" value="1"/>
</dbReference>
<dbReference type="Pfam" id="PF12897">
    <property type="entry name" value="Asp_aminotransf"/>
    <property type="match status" value="1"/>
</dbReference>
<sequence>MAINDSSVNQLASEQKKLEANYNALRLENLALDLTRGKPSSAQLNLSNKLDGILEDFFLLQDGTDVRNYGGIRGIPEARDMGALFLDVDPSNVMVGGNSSLTLMYQYVEHMLPIWRSESSTIKFICVTPGYDRHFTICEQFSIEMISVKLTNDGPDMERIFSLVENDSSIKGIWCVPKYSNPTGHTYSKKTVQSFAQLGKVAGDNFRIIWDNAYAVHHLGDTPEKLENIKWACEKEGTADNVVMFASTSKVTFAGGGISFFSSSHKNLDDFEKYLSAQLIGFDKVNQLRHVRFLKNELAITEHMKKHKEIIQPKFALVEAKLNTSFAGKNIATWTKPNGGYFVSLDTTHKVADKVVNLASAVGVKLTPAGATYPYGRDPNNSNIRIAPTYPPMSELEKAMDVLVLCIELATVNHLVNI</sequence>
<gene>
    <name evidence="1" type="ORF">EVA68_01005</name>
</gene>
<dbReference type="AlphaFoldDB" id="A0A520S4T8"/>
<dbReference type="InterPro" id="IPR015424">
    <property type="entry name" value="PyrdxlP-dep_Trfase"/>
</dbReference>
<dbReference type="GO" id="GO:0004069">
    <property type="term" value="F:L-aspartate:2-oxoglutarate aminotransferase activity"/>
    <property type="evidence" value="ECO:0007669"/>
    <property type="project" value="InterPro"/>
</dbReference>
<dbReference type="InterPro" id="IPR015421">
    <property type="entry name" value="PyrdxlP-dep_Trfase_major"/>
</dbReference>
<reference evidence="1 2" key="1">
    <citation type="submission" date="2019-02" db="EMBL/GenBank/DDBJ databases">
        <title>Prokaryotic population dynamics and viral predation in marine succession experiment using metagenomics: the confinement effect.</title>
        <authorList>
            <person name="Haro-Moreno J.M."/>
            <person name="Rodriguez-Valera F."/>
            <person name="Lopez-Perez M."/>
        </authorList>
    </citation>
    <scope>NUCLEOTIDE SEQUENCE [LARGE SCALE GENOMIC DNA]</scope>
    <source>
        <strain evidence="1">MED-G157</strain>
    </source>
</reference>
<keyword evidence="1" id="KW-0032">Aminotransferase</keyword>
<dbReference type="EMBL" id="SHAG01000002">
    <property type="protein sequence ID" value="RZO77461.1"/>
    <property type="molecule type" value="Genomic_DNA"/>
</dbReference>
<comment type="caution">
    <text evidence="1">The sequence shown here is derived from an EMBL/GenBank/DDBJ whole genome shotgun (WGS) entry which is preliminary data.</text>
</comment>
<evidence type="ECO:0000313" key="1">
    <source>
        <dbReference type="EMBL" id="RZO77461.1"/>
    </source>
</evidence>
<proteinExistence type="predicted"/>
<organism evidence="1 2">
    <name type="scientific">OM182 bacterium</name>
    <dbReference type="NCBI Taxonomy" id="2510334"/>
    <lineage>
        <taxon>Bacteria</taxon>
        <taxon>Pseudomonadati</taxon>
        <taxon>Pseudomonadota</taxon>
        <taxon>Gammaproteobacteria</taxon>
        <taxon>OMG group</taxon>
        <taxon>OM182 clade</taxon>
    </lineage>
</organism>
<dbReference type="Proteomes" id="UP000316199">
    <property type="component" value="Unassembled WGS sequence"/>
</dbReference>